<keyword evidence="3" id="KW-0548">Nucleotidyltransferase</keyword>
<dbReference type="SUPFAM" id="SSF52540">
    <property type="entry name" value="P-loop containing nucleoside triphosphate hydrolases"/>
    <property type="match status" value="1"/>
</dbReference>
<keyword evidence="5" id="KW-0239">DNA-directed DNA polymerase</keyword>
<dbReference type="EMBL" id="VBPA01000321">
    <property type="protein sequence ID" value="TMQ69239.1"/>
    <property type="molecule type" value="Genomic_DNA"/>
</dbReference>
<dbReference type="EC" id="2.7.7.7" evidence="1"/>
<evidence type="ECO:0000256" key="1">
    <source>
        <dbReference type="ARBA" id="ARBA00012417"/>
    </source>
</evidence>
<protein>
    <recommendedName>
        <fullName evidence="1">DNA-directed DNA polymerase</fullName>
        <ecNumber evidence="1">2.7.7.7</ecNumber>
    </recommendedName>
</protein>
<dbReference type="PANTHER" id="PTHR34388:SF1">
    <property type="entry name" value="DNA POLYMERASE III SUBUNIT DELTA"/>
    <property type="match status" value="1"/>
</dbReference>
<dbReference type="GO" id="GO:0003677">
    <property type="term" value="F:DNA binding"/>
    <property type="evidence" value="ECO:0007669"/>
    <property type="project" value="InterPro"/>
</dbReference>
<dbReference type="SUPFAM" id="SSF48019">
    <property type="entry name" value="post-AAA+ oligomerization domain-like"/>
    <property type="match status" value="1"/>
</dbReference>
<comment type="catalytic activity">
    <reaction evidence="7">
        <text>DNA(n) + a 2'-deoxyribonucleoside 5'-triphosphate = DNA(n+1) + diphosphate</text>
        <dbReference type="Rhea" id="RHEA:22508"/>
        <dbReference type="Rhea" id="RHEA-COMP:17339"/>
        <dbReference type="Rhea" id="RHEA-COMP:17340"/>
        <dbReference type="ChEBI" id="CHEBI:33019"/>
        <dbReference type="ChEBI" id="CHEBI:61560"/>
        <dbReference type="ChEBI" id="CHEBI:173112"/>
        <dbReference type="EC" id="2.7.7.7"/>
    </reaction>
</comment>
<gene>
    <name evidence="8" type="ORF">E6K80_12365</name>
</gene>
<dbReference type="GO" id="GO:0003887">
    <property type="term" value="F:DNA-directed DNA polymerase activity"/>
    <property type="evidence" value="ECO:0007669"/>
    <property type="project" value="UniProtKB-KW"/>
</dbReference>
<comment type="caution">
    <text evidence="8">The sequence shown here is derived from an EMBL/GenBank/DDBJ whole genome shotgun (WGS) entry which is preliminary data.</text>
</comment>
<evidence type="ECO:0000256" key="3">
    <source>
        <dbReference type="ARBA" id="ARBA00022695"/>
    </source>
</evidence>
<evidence type="ECO:0000256" key="6">
    <source>
        <dbReference type="ARBA" id="ARBA00034754"/>
    </source>
</evidence>
<evidence type="ECO:0000256" key="4">
    <source>
        <dbReference type="ARBA" id="ARBA00022705"/>
    </source>
</evidence>
<evidence type="ECO:0000256" key="5">
    <source>
        <dbReference type="ARBA" id="ARBA00022932"/>
    </source>
</evidence>
<dbReference type="Gene3D" id="3.40.50.300">
    <property type="entry name" value="P-loop containing nucleotide triphosphate hydrolases"/>
    <property type="match status" value="1"/>
</dbReference>
<dbReference type="NCBIfam" id="TIGR01128">
    <property type="entry name" value="holA"/>
    <property type="match status" value="1"/>
</dbReference>
<keyword evidence="4" id="KW-0235">DNA replication</keyword>
<comment type="similarity">
    <text evidence="6">Belongs to the DNA polymerase HolA subunit family.</text>
</comment>
<dbReference type="GO" id="GO:0006261">
    <property type="term" value="P:DNA-templated DNA replication"/>
    <property type="evidence" value="ECO:0007669"/>
    <property type="project" value="TreeGrafter"/>
</dbReference>
<name>A0A538U0D2_UNCEI</name>
<accession>A0A538U0D2</accession>
<dbReference type="InterPro" id="IPR008921">
    <property type="entry name" value="DNA_pol3_clamp-load_cplx_C"/>
</dbReference>
<evidence type="ECO:0000256" key="2">
    <source>
        <dbReference type="ARBA" id="ARBA00022679"/>
    </source>
</evidence>
<dbReference type="PANTHER" id="PTHR34388">
    <property type="entry name" value="DNA POLYMERASE III SUBUNIT DELTA"/>
    <property type="match status" value="1"/>
</dbReference>
<keyword evidence="2" id="KW-0808">Transferase</keyword>
<dbReference type="Proteomes" id="UP000319836">
    <property type="component" value="Unassembled WGS sequence"/>
</dbReference>
<dbReference type="InterPro" id="IPR005790">
    <property type="entry name" value="DNA_polIII_delta"/>
</dbReference>
<sequence length="328" mass="35303">MRRGAERLDEAALVARFERDRFPSSLYLDGPDESLKAAILAEARHAWARSCPESPHPHVFRTAEDGLEEILAAYQGASLFAPRELILVLDVEGLGRSERAVRALAEGVTRPAGASCIILSESASDSPRKALEPLRAACAARLTAFPLARRALIAWGQRRATREEVAVEDGILESLAAACENDPSEFFNELEKLLTCVGPSRRITREEAARLLRPVADADLFDFLAAVAAGDPSLAGRRLARVLASGEGEGTVLFSLVNLVGGALGGWSRWRELSMALARRSAPTDLARALDALYRAESAWKGGRADVVAALEQVTREISGSSVAPARR</sequence>
<dbReference type="InterPro" id="IPR027417">
    <property type="entry name" value="P-loop_NTPase"/>
</dbReference>
<organism evidence="8 9">
    <name type="scientific">Eiseniibacteriota bacterium</name>
    <dbReference type="NCBI Taxonomy" id="2212470"/>
    <lineage>
        <taxon>Bacteria</taxon>
        <taxon>Candidatus Eiseniibacteriota</taxon>
    </lineage>
</organism>
<evidence type="ECO:0000313" key="8">
    <source>
        <dbReference type="EMBL" id="TMQ69239.1"/>
    </source>
</evidence>
<evidence type="ECO:0000313" key="9">
    <source>
        <dbReference type="Proteomes" id="UP000319836"/>
    </source>
</evidence>
<dbReference type="GO" id="GO:0009360">
    <property type="term" value="C:DNA polymerase III complex"/>
    <property type="evidence" value="ECO:0007669"/>
    <property type="project" value="TreeGrafter"/>
</dbReference>
<dbReference type="AlphaFoldDB" id="A0A538U0D2"/>
<dbReference type="Gene3D" id="1.10.8.60">
    <property type="match status" value="1"/>
</dbReference>
<reference evidence="8 9" key="1">
    <citation type="journal article" date="2019" name="Nat. Microbiol.">
        <title>Mediterranean grassland soil C-N compound turnover is dependent on rainfall and depth, and is mediated by genomically divergent microorganisms.</title>
        <authorList>
            <person name="Diamond S."/>
            <person name="Andeer P.F."/>
            <person name="Li Z."/>
            <person name="Crits-Christoph A."/>
            <person name="Burstein D."/>
            <person name="Anantharaman K."/>
            <person name="Lane K.R."/>
            <person name="Thomas B.C."/>
            <person name="Pan C."/>
            <person name="Northen T.R."/>
            <person name="Banfield J.F."/>
        </authorList>
    </citation>
    <scope>NUCLEOTIDE SEQUENCE [LARGE SCALE GENOMIC DNA]</scope>
    <source>
        <strain evidence="8">WS_10</strain>
    </source>
</reference>
<proteinExistence type="inferred from homology"/>
<evidence type="ECO:0000256" key="7">
    <source>
        <dbReference type="ARBA" id="ARBA00049244"/>
    </source>
</evidence>